<reference evidence="2" key="1">
    <citation type="submission" date="2018-02" db="EMBL/GenBank/DDBJ databases">
        <authorList>
            <person name="Moore K."/>
            <person name="Momper L."/>
        </authorList>
    </citation>
    <scope>NUCLEOTIDE SEQUENCE [LARGE SCALE GENOMIC DNA]</scope>
    <source>
        <strain evidence="2">ULC18</strain>
    </source>
</reference>
<accession>A0A2T1E0J5</accession>
<dbReference type="RefSeq" id="WP_106258087.1">
    <property type="nucleotide sequence ID" value="NZ_CAWNSW010000044.1"/>
</dbReference>
<name>A0A2T1E0J5_9CYAN</name>
<dbReference type="EMBL" id="PVWK01000110">
    <property type="protein sequence ID" value="PSB26252.1"/>
    <property type="molecule type" value="Genomic_DNA"/>
</dbReference>
<organism evidence="1 2">
    <name type="scientific">Stenomitos frigidus ULC18</name>
    <dbReference type="NCBI Taxonomy" id="2107698"/>
    <lineage>
        <taxon>Bacteria</taxon>
        <taxon>Bacillati</taxon>
        <taxon>Cyanobacteriota</taxon>
        <taxon>Cyanophyceae</taxon>
        <taxon>Leptolyngbyales</taxon>
        <taxon>Leptolyngbyaceae</taxon>
        <taxon>Stenomitos</taxon>
    </lineage>
</organism>
<protein>
    <submittedName>
        <fullName evidence="1">Uncharacterized protein</fullName>
    </submittedName>
</protein>
<sequence length="91" mass="9426">MLSNASSSATLAKSIFKSKTFWGAVLTAVAAIAPIVAKSVNDYQENHKIDPNSVAQIVVVLATTGVTILGRLDASGPVYTPNGFPGPNKPE</sequence>
<keyword evidence="2" id="KW-1185">Reference proteome</keyword>
<proteinExistence type="predicted"/>
<gene>
    <name evidence="1" type="ORF">C7B82_20230</name>
</gene>
<comment type="caution">
    <text evidence="1">The sequence shown here is derived from an EMBL/GenBank/DDBJ whole genome shotgun (WGS) entry which is preliminary data.</text>
</comment>
<dbReference type="Proteomes" id="UP000239576">
    <property type="component" value="Unassembled WGS sequence"/>
</dbReference>
<evidence type="ECO:0000313" key="2">
    <source>
        <dbReference type="Proteomes" id="UP000239576"/>
    </source>
</evidence>
<dbReference type="AlphaFoldDB" id="A0A2T1E0J5"/>
<reference evidence="1 2" key="2">
    <citation type="submission" date="2018-03" db="EMBL/GenBank/DDBJ databases">
        <title>The ancient ancestry and fast evolution of plastids.</title>
        <authorList>
            <person name="Moore K.R."/>
            <person name="Magnabosco C."/>
            <person name="Momper L."/>
            <person name="Gold D.A."/>
            <person name="Bosak T."/>
            <person name="Fournier G.P."/>
        </authorList>
    </citation>
    <scope>NUCLEOTIDE SEQUENCE [LARGE SCALE GENOMIC DNA]</scope>
    <source>
        <strain evidence="1 2">ULC18</strain>
    </source>
</reference>
<evidence type="ECO:0000313" key="1">
    <source>
        <dbReference type="EMBL" id="PSB26252.1"/>
    </source>
</evidence>
<dbReference type="OrthoDB" id="515399at2"/>